<dbReference type="AlphaFoldDB" id="A0A6I0ZDR8"/>
<organism evidence="3 4">
    <name type="scientific">Phocaeicola vulgatus</name>
    <name type="common">Bacteroides vulgatus</name>
    <dbReference type="NCBI Taxonomy" id="821"/>
    <lineage>
        <taxon>Bacteria</taxon>
        <taxon>Pseudomonadati</taxon>
        <taxon>Bacteroidota</taxon>
        <taxon>Bacteroidia</taxon>
        <taxon>Bacteroidales</taxon>
        <taxon>Bacteroidaceae</taxon>
        <taxon>Phocaeicola</taxon>
    </lineage>
</organism>
<accession>A0A6I0ZDR8</accession>
<dbReference type="EMBL" id="WDBZ01000039">
    <property type="protein sequence ID" value="KAB6449501.1"/>
    <property type="molecule type" value="Genomic_DNA"/>
</dbReference>
<dbReference type="InterPro" id="IPR018958">
    <property type="entry name" value="Knr4/Smi1-like_dom"/>
</dbReference>
<comment type="caution">
    <text evidence="3">The sequence shown here is derived from an EMBL/GenBank/DDBJ whole genome shotgun (WGS) entry which is preliminary data.</text>
</comment>
<dbReference type="Pfam" id="PF09346">
    <property type="entry name" value="SMI1_KNR4"/>
    <property type="match status" value="1"/>
</dbReference>
<dbReference type="EMBL" id="WDBY01000035">
    <property type="protein sequence ID" value="KAB6475042.1"/>
    <property type="molecule type" value="Genomic_DNA"/>
</dbReference>
<dbReference type="SUPFAM" id="SSF160631">
    <property type="entry name" value="SMI1/KNR4-like"/>
    <property type="match status" value="1"/>
</dbReference>
<dbReference type="SMART" id="SM00860">
    <property type="entry name" value="SMI1_KNR4"/>
    <property type="match status" value="1"/>
</dbReference>
<dbReference type="InterPro" id="IPR037883">
    <property type="entry name" value="Knr4/Smi1-like_sf"/>
</dbReference>
<proteinExistence type="predicted"/>
<dbReference type="Proteomes" id="UP000468344">
    <property type="component" value="Unassembled WGS sequence"/>
</dbReference>
<dbReference type="Proteomes" id="UP000483142">
    <property type="component" value="Unassembled WGS sequence"/>
</dbReference>
<evidence type="ECO:0000259" key="1">
    <source>
        <dbReference type="SMART" id="SM00860"/>
    </source>
</evidence>
<evidence type="ECO:0000313" key="2">
    <source>
        <dbReference type="EMBL" id="KAB6449501.1"/>
    </source>
</evidence>
<feature type="domain" description="Knr4/Smi1-like" evidence="1">
    <location>
        <begin position="33"/>
        <end position="204"/>
    </location>
</feature>
<sequence>MVDYPPNISCQIKKELKMNEIIRKLSLAGNKRPVTNKDMSQIENKLGIVIPDDMKAFYLCLNGTGVLGLDVECMFHSPITGLDYEISHFISFKYGGAQFTIDGGASIARIEENRASNLLVFAIAEDHSRFVIDVKTGNIYNYKHKEIKWYYTKEGRQIFFDVSTYDEQADNFWRTSSEPFRSEQAYYLGDKTLVAESFSEFILHLSVTVNEYPEVEVLPESRYTDFWGNVVYDKYEGFKTERKAEVLALNMDATVYVGRAYNDNGEEITTPPTMKKLEEYEQTLRQFLDNTDLIVSQIMEKAYKYYKKNYAHYYEKEFEVLFPNEMVMPSADSKLHSPLCITTPAEHLRYMTYNPCNHIRVLPRKTIIIPIDYALDEEHGMEIKIVDGKVKSIGESGNYE</sequence>
<evidence type="ECO:0000313" key="4">
    <source>
        <dbReference type="Proteomes" id="UP000468344"/>
    </source>
</evidence>
<dbReference type="Gene3D" id="3.40.1580.10">
    <property type="entry name" value="SMI1/KNR4-like"/>
    <property type="match status" value="1"/>
</dbReference>
<name>A0A6I0ZDR8_PHOVU</name>
<protein>
    <submittedName>
        <fullName evidence="3">SMI1/KNR4 family protein</fullName>
    </submittedName>
</protein>
<evidence type="ECO:0000313" key="3">
    <source>
        <dbReference type="EMBL" id="KAB6475042.1"/>
    </source>
</evidence>
<reference evidence="4 5" key="1">
    <citation type="journal article" date="2019" name="Nat. Med.">
        <title>A library of human gut bacterial isolates paired with longitudinal multiomics data enables mechanistic microbiome research.</title>
        <authorList>
            <person name="Poyet M."/>
            <person name="Groussin M."/>
            <person name="Gibbons S.M."/>
            <person name="Avila-Pacheco J."/>
            <person name="Jiang X."/>
            <person name="Kearney S.M."/>
            <person name="Perrotta A.R."/>
            <person name="Berdy B."/>
            <person name="Zhao S."/>
            <person name="Lieberman T.D."/>
            <person name="Swanson P.K."/>
            <person name="Smith M."/>
            <person name="Roesemann S."/>
            <person name="Alexander J.E."/>
            <person name="Rich S.A."/>
            <person name="Livny J."/>
            <person name="Vlamakis H."/>
            <person name="Clish C."/>
            <person name="Bullock K."/>
            <person name="Deik A."/>
            <person name="Scott J."/>
            <person name="Pierce K.A."/>
            <person name="Xavier R.J."/>
            <person name="Alm E.J."/>
        </authorList>
    </citation>
    <scope>NUCLEOTIDE SEQUENCE [LARGE SCALE GENOMIC DNA]</scope>
    <source>
        <strain evidence="3 4">BIOML-A140</strain>
        <strain evidence="2 5">BIOML-A141</strain>
    </source>
</reference>
<gene>
    <name evidence="3" type="ORF">GAZ06_15960</name>
    <name evidence="2" type="ORF">GAZ09_16930</name>
</gene>
<evidence type="ECO:0000313" key="5">
    <source>
        <dbReference type="Proteomes" id="UP000483142"/>
    </source>
</evidence>